<organism evidence="1 2">
    <name type="scientific">Sparassis crispa</name>
    <dbReference type="NCBI Taxonomy" id="139825"/>
    <lineage>
        <taxon>Eukaryota</taxon>
        <taxon>Fungi</taxon>
        <taxon>Dikarya</taxon>
        <taxon>Basidiomycota</taxon>
        <taxon>Agaricomycotina</taxon>
        <taxon>Agaricomycetes</taxon>
        <taxon>Polyporales</taxon>
        <taxon>Sparassidaceae</taxon>
        <taxon>Sparassis</taxon>
    </lineage>
</organism>
<dbReference type="Proteomes" id="UP000287166">
    <property type="component" value="Unassembled WGS sequence"/>
</dbReference>
<gene>
    <name evidence="1" type="ORF">SCP_1203760</name>
</gene>
<dbReference type="AlphaFoldDB" id="A0A401H134"/>
<sequence>MRSGGSCLPPEIYDLIIDLSREESSDERNYTTLRSCTLTCHAWLARGQYNLYHTVELNTEEQLLAFSKSTELSPRLAPLVRELIIKHPDDNKPFRLMNIFPTVFARRLPQLRSLTIESPYATPSVAPFHPIYFLAIHAFASVTDLQLFHVEFRTFLDFARLVSSFPNLLAVEFWNVSWLGHGSNQFALDCYRSRFQWNDLVIDDVELTGLAQLLRAVGWSLQHLTFRADNEWMESFVSEEGLSMVHLTSLRSLQIPIRLDRTDFGSIKELLSRHICSQVMCSLTFSFHYGYNATPLDGAKDVLLRMQRAGIEDILARPQFSLLEQVIFRFSCAGDTEDPARGWEQDIVSVMPRLQERGIAKVEFTR</sequence>
<keyword evidence="2" id="KW-1185">Reference proteome</keyword>
<name>A0A401H134_9APHY</name>
<dbReference type="EMBL" id="BFAD01000012">
    <property type="protein sequence ID" value="GBE88146.1"/>
    <property type="molecule type" value="Genomic_DNA"/>
</dbReference>
<dbReference type="InParanoid" id="A0A401H134"/>
<protein>
    <recommendedName>
        <fullName evidence="3">F-box domain-containing protein</fullName>
    </recommendedName>
</protein>
<proteinExistence type="predicted"/>
<dbReference type="OrthoDB" id="2753739at2759"/>
<evidence type="ECO:0000313" key="1">
    <source>
        <dbReference type="EMBL" id="GBE88146.1"/>
    </source>
</evidence>
<reference evidence="1 2" key="1">
    <citation type="journal article" date="2018" name="Sci. Rep.">
        <title>Genome sequence of the cauliflower mushroom Sparassis crispa (Hanabiratake) and its association with beneficial usage.</title>
        <authorList>
            <person name="Kiyama R."/>
            <person name="Furutani Y."/>
            <person name="Kawaguchi K."/>
            <person name="Nakanishi T."/>
        </authorList>
    </citation>
    <scope>NUCLEOTIDE SEQUENCE [LARGE SCALE GENOMIC DNA]</scope>
</reference>
<dbReference type="GeneID" id="38785063"/>
<comment type="caution">
    <text evidence="1">The sequence shown here is derived from an EMBL/GenBank/DDBJ whole genome shotgun (WGS) entry which is preliminary data.</text>
</comment>
<accession>A0A401H134</accession>
<evidence type="ECO:0008006" key="3">
    <source>
        <dbReference type="Google" id="ProtNLM"/>
    </source>
</evidence>
<dbReference type="STRING" id="139825.A0A401H134"/>
<evidence type="ECO:0000313" key="2">
    <source>
        <dbReference type="Proteomes" id="UP000287166"/>
    </source>
</evidence>
<dbReference type="RefSeq" id="XP_027619059.1">
    <property type="nucleotide sequence ID" value="XM_027763258.1"/>
</dbReference>